<dbReference type="Proteomes" id="UP000288805">
    <property type="component" value="Unassembled WGS sequence"/>
</dbReference>
<evidence type="ECO:0000313" key="3">
    <source>
        <dbReference type="Proteomes" id="UP000288805"/>
    </source>
</evidence>
<dbReference type="Pfam" id="PF13181">
    <property type="entry name" value="TPR_8"/>
    <property type="match status" value="1"/>
</dbReference>
<dbReference type="EMBL" id="QGNW01001998">
    <property type="protein sequence ID" value="RVW26647.1"/>
    <property type="molecule type" value="Genomic_DNA"/>
</dbReference>
<dbReference type="PANTHER" id="PTHR47682">
    <property type="entry name" value="TETRATRICOPEPTIDE REPEAT (TPR)-CONTAINING PROTEIN"/>
    <property type="match status" value="1"/>
</dbReference>
<sequence>MKGGVSFLNASPIPQLLPLPNDRLSIARVYTSKRRRLRAEIELRVCVNRTCRRQGSLQTLETLSGIASPDVAVKSCGCLGRCGAGPNLVALPDGVIVGHCGTAARAAEVMMSFVAGDAQGSLAALALRKRAENELEKNTFSEAELLLSQAIDLKPSGGIHIIYKVRSSARLTMGNYAGALEDANEALTLAPRYPEAYICQGDAFLAMDQFDDAEKSYSTCLELDPPFVVPNHSGSQCHSFADDIGQFQVVLEVYVVLPVFGLRNGLNEGELLSFGGSGCKASEKLSAASTR</sequence>
<dbReference type="InterPro" id="IPR019734">
    <property type="entry name" value="TPR_rpt"/>
</dbReference>
<name>A0A438CTX5_VITVI</name>
<accession>A0A438CTX5</accession>
<dbReference type="SUPFAM" id="SSF52833">
    <property type="entry name" value="Thioredoxin-like"/>
    <property type="match status" value="1"/>
</dbReference>
<dbReference type="Gene3D" id="1.25.40.10">
    <property type="entry name" value="Tetratricopeptide repeat domain"/>
    <property type="match status" value="1"/>
</dbReference>
<dbReference type="PANTHER" id="PTHR47682:SF1">
    <property type="entry name" value="TETRATRICOPEPTIDE REPEAT (TPR)-CONTAINING PROTEIN"/>
    <property type="match status" value="1"/>
</dbReference>
<dbReference type="InterPro" id="IPR011990">
    <property type="entry name" value="TPR-like_helical_dom_sf"/>
</dbReference>
<feature type="repeat" description="TPR" evidence="1">
    <location>
        <begin position="194"/>
        <end position="227"/>
    </location>
</feature>
<protein>
    <submittedName>
        <fullName evidence="2">Uncharacterized protein</fullName>
    </submittedName>
</protein>
<gene>
    <name evidence="2" type="ORF">CK203_096503</name>
</gene>
<evidence type="ECO:0000256" key="1">
    <source>
        <dbReference type="PROSITE-ProRule" id="PRU00339"/>
    </source>
</evidence>
<dbReference type="Gene3D" id="3.40.30.10">
    <property type="entry name" value="Glutaredoxin"/>
    <property type="match status" value="1"/>
</dbReference>
<dbReference type="SUPFAM" id="SSF48452">
    <property type="entry name" value="TPR-like"/>
    <property type="match status" value="1"/>
</dbReference>
<reference evidence="2 3" key="1">
    <citation type="journal article" date="2018" name="PLoS Genet.">
        <title>Population sequencing reveals clonal diversity and ancestral inbreeding in the grapevine cultivar Chardonnay.</title>
        <authorList>
            <person name="Roach M.J."/>
            <person name="Johnson D.L."/>
            <person name="Bohlmann J."/>
            <person name="van Vuuren H.J."/>
            <person name="Jones S.J."/>
            <person name="Pretorius I.S."/>
            <person name="Schmidt S.A."/>
            <person name="Borneman A.R."/>
        </authorList>
    </citation>
    <scope>NUCLEOTIDE SEQUENCE [LARGE SCALE GENOMIC DNA]</scope>
    <source>
        <strain evidence="3">cv. Chardonnay</strain>
        <tissue evidence="2">Leaf</tissue>
    </source>
</reference>
<dbReference type="InterPro" id="IPR036249">
    <property type="entry name" value="Thioredoxin-like_sf"/>
</dbReference>
<proteinExistence type="predicted"/>
<dbReference type="AlphaFoldDB" id="A0A438CTX5"/>
<evidence type="ECO:0000313" key="2">
    <source>
        <dbReference type="EMBL" id="RVW26647.1"/>
    </source>
</evidence>
<keyword evidence="1" id="KW-0802">TPR repeat</keyword>
<organism evidence="2 3">
    <name type="scientific">Vitis vinifera</name>
    <name type="common">Grape</name>
    <dbReference type="NCBI Taxonomy" id="29760"/>
    <lineage>
        <taxon>Eukaryota</taxon>
        <taxon>Viridiplantae</taxon>
        <taxon>Streptophyta</taxon>
        <taxon>Embryophyta</taxon>
        <taxon>Tracheophyta</taxon>
        <taxon>Spermatophyta</taxon>
        <taxon>Magnoliopsida</taxon>
        <taxon>eudicotyledons</taxon>
        <taxon>Gunneridae</taxon>
        <taxon>Pentapetalae</taxon>
        <taxon>rosids</taxon>
        <taxon>Vitales</taxon>
        <taxon>Vitaceae</taxon>
        <taxon>Viteae</taxon>
        <taxon>Vitis</taxon>
    </lineage>
</organism>
<dbReference type="CDD" id="cd02980">
    <property type="entry name" value="TRX_Fd_family"/>
    <property type="match status" value="1"/>
</dbReference>
<dbReference type="SMART" id="SM00028">
    <property type="entry name" value="TPR"/>
    <property type="match status" value="3"/>
</dbReference>
<dbReference type="PROSITE" id="PS50005">
    <property type="entry name" value="TPR"/>
    <property type="match status" value="1"/>
</dbReference>
<comment type="caution">
    <text evidence="2">The sequence shown here is derived from an EMBL/GenBank/DDBJ whole genome shotgun (WGS) entry which is preliminary data.</text>
</comment>